<evidence type="ECO:0000256" key="1">
    <source>
        <dbReference type="ARBA" id="ARBA00022729"/>
    </source>
</evidence>
<sequence length="1107" mass="124147">MFLNKAIVSVLAITAFFLLGCSSKKKADHALFKVLDSKTTGLNFSNNLSYNQQFNLFKYIYFYNGSGAGAGDFNNDGKIDLFFGSNQHENKLFLNKGGLKFTDVTVKAGVPQDGGWTTGISVIDINNDGLLDIYICRVGNYEILHSKNELLINQGIDAAGIPHFADKAAEYGLDFSGFSTQAAFFDYDNDGDLDMYLLNHSVHENGTFRPRKDFMNTYHALSGDRIYRNDGNHFVDVTKETGINSTAIGYGLGISVADINLDGYPDIYIGNDFHENDYLYINQRNGTFKEVGEQELMHTSQFSMGVDVADANNDGYPEIVSMDMLPSDPYILKRSLGEDAFDIFNYKISVGYSHQYTRNNLQFNRKNDCFSEVGLYSGIAATDWSWAPLWMDFDNDGLKDLFISNGIPKRMNDIDYINFISNGEIQQKIRENDMSQKDMSLIDKFPEIKLPNKFYKNQGNLSFLDEAENIDGNVPTFSNGAVYADFDNDGDLDIVVNNTDEEVLLYRNTNNDSAASNYVSLQLKGPGNNINAIGSRVVIFANKEVRTYEKFPVKGFMSSMEGPLLIGLKNTIVDSAFLVWPDQTCQKLDLHTSVQKIVYTTGLPRFDFSTLSKEEKPVVEVKNITSTLNLDFLHQENHFVEFDREPLIPHMVSTEGPALAVADINKDGLEDVFIGASRNKESAVFLQQANGRFIKTVQPQLHEDSIYEDVDACWADINNDGNPDLVVASGGNEFYGNDIHNTPRVYLNDGKAHLTKLENAFTNLFLTASCVVPYDFNGDGYIDLFIGGRAVPWEYGKVPQSYLLMNNKKGHFVDVTRQYSKDLAEAGFVTRAVWVDLDKDGDKDLLLSLEWGPITAYINNNGSFIKKELTKERGWWNFVMPCDINNDGDIDLVAGNLGLNSRLHASADKPVRLYYNDFDGNGKKEQVLTYYIGDKEIPFANKAELEKQIPLLKKKFLYAGDFAKATLEELFSKEKLESASVLKADYFRNAILINDGHQNFKVQALPWQAQLSPLKDGAILDINKDGLPDILLAGNYYDNNIEMGRYDADFGTLLVNKGKNKFEPQLLKGSEIKGQVRHISPLQVRGGQAFILAKNSDSTEVIQLRNH</sequence>
<name>A0A1M4Z823_9BACT</name>
<dbReference type="AlphaFoldDB" id="A0A1M4Z823"/>
<dbReference type="RefSeq" id="WP_072835109.1">
    <property type="nucleotide sequence ID" value="NZ_FQUU01000006.1"/>
</dbReference>
<dbReference type="InterPro" id="IPR028994">
    <property type="entry name" value="Integrin_alpha_N"/>
</dbReference>
<evidence type="ECO:0000259" key="3">
    <source>
        <dbReference type="Pfam" id="PF07593"/>
    </source>
</evidence>
<dbReference type="PANTHER" id="PTHR16026:SF0">
    <property type="entry name" value="CARTILAGE ACIDIC PROTEIN 1"/>
    <property type="match status" value="1"/>
</dbReference>
<keyword evidence="5" id="KW-1185">Reference proteome</keyword>
<dbReference type="Proteomes" id="UP000184048">
    <property type="component" value="Unassembled WGS sequence"/>
</dbReference>
<dbReference type="Pfam" id="PF07593">
    <property type="entry name" value="UnbV_ASPIC"/>
    <property type="match status" value="1"/>
</dbReference>
<proteinExistence type="predicted"/>
<feature type="chain" id="PRO_5012409211" evidence="2">
    <location>
        <begin position="28"/>
        <end position="1107"/>
    </location>
</feature>
<dbReference type="EMBL" id="FQUU01000006">
    <property type="protein sequence ID" value="SHF14098.1"/>
    <property type="molecule type" value="Genomic_DNA"/>
</dbReference>
<dbReference type="PANTHER" id="PTHR16026">
    <property type="entry name" value="CARTILAGE ACIDIC PROTEIN 1"/>
    <property type="match status" value="1"/>
</dbReference>
<accession>A0A1M4Z823</accession>
<dbReference type="STRING" id="1121884.SAMN02745131_01917"/>
<organism evidence="4 5">
    <name type="scientific">Flavisolibacter ginsengisoli DSM 18119</name>
    <dbReference type="NCBI Taxonomy" id="1121884"/>
    <lineage>
        <taxon>Bacteria</taxon>
        <taxon>Pseudomonadati</taxon>
        <taxon>Bacteroidota</taxon>
        <taxon>Chitinophagia</taxon>
        <taxon>Chitinophagales</taxon>
        <taxon>Chitinophagaceae</taxon>
        <taxon>Flavisolibacter</taxon>
    </lineage>
</organism>
<evidence type="ECO:0000313" key="4">
    <source>
        <dbReference type="EMBL" id="SHF14098.1"/>
    </source>
</evidence>
<dbReference type="InterPro" id="IPR027039">
    <property type="entry name" value="Crtac1"/>
</dbReference>
<gene>
    <name evidence="4" type="ORF">SAMN02745131_01917</name>
</gene>
<keyword evidence="1 2" id="KW-0732">Signal</keyword>
<dbReference type="SUPFAM" id="SSF69318">
    <property type="entry name" value="Integrin alpha N-terminal domain"/>
    <property type="match status" value="3"/>
</dbReference>
<protein>
    <submittedName>
        <fullName evidence="4">ASPIC and UnbV</fullName>
    </submittedName>
</protein>
<dbReference type="PROSITE" id="PS51257">
    <property type="entry name" value="PROKAR_LIPOPROTEIN"/>
    <property type="match status" value="1"/>
</dbReference>
<evidence type="ECO:0000313" key="5">
    <source>
        <dbReference type="Proteomes" id="UP000184048"/>
    </source>
</evidence>
<evidence type="ECO:0000256" key="2">
    <source>
        <dbReference type="SAM" id="SignalP"/>
    </source>
</evidence>
<feature type="domain" description="ASPIC/UnbV" evidence="3">
    <location>
        <begin position="532"/>
        <end position="589"/>
    </location>
</feature>
<dbReference type="Pfam" id="PF13517">
    <property type="entry name" value="FG-GAP_3"/>
    <property type="match status" value="4"/>
</dbReference>
<feature type="signal peptide" evidence="2">
    <location>
        <begin position="1"/>
        <end position="27"/>
    </location>
</feature>
<reference evidence="4 5" key="1">
    <citation type="submission" date="2016-11" db="EMBL/GenBank/DDBJ databases">
        <authorList>
            <person name="Jaros S."/>
            <person name="Januszkiewicz K."/>
            <person name="Wedrychowicz H."/>
        </authorList>
    </citation>
    <scope>NUCLEOTIDE SEQUENCE [LARGE SCALE GENOMIC DNA]</scope>
    <source>
        <strain evidence="4 5">DSM 18119</strain>
    </source>
</reference>
<dbReference type="InterPro" id="IPR011519">
    <property type="entry name" value="UnbV_ASPIC"/>
</dbReference>
<dbReference type="InterPro" id="IPR013517">
    <property type="entry name" value="FG-GAP"/>
</dbReference>
<dbReference type="Gene3D" id="2.130.10.130">
    <property type="entry name" value="Integrin alpha, N-terminal"/>
    <property type="match status" value="4"/>
</dbReference>
<dbReference type="OrthoDB" id="600363at2"/>